<dbReference type="GO" id="GO:0017025">
    <property type="term" value="F:TBP-class protein binding"/>
    <property type="evidence" value="ECO:0007669"/>
    <property type="project" value="InterPro"/>
</dbReference>
<evidence type="ECO:0000256" key="6">
    <source>
        <dbReference type="ARBA" id="ARBA00023015"/>
    </source>
</evidence>
<dbReference type="GO" id="GO:0000995">
    <property type="term" value="F:RNA polymerase III general transcription initiation factor activity"/>
    <property type="evidence" value="ECO:0007669"/>
    <property type="project" value="TreeGrafter"/>
</dbReference>
<comment type="caution">
    <text evidence="12">The sequence shown here is derived from an EMBL/GenBank/DDBJ whole genome shotgun (WGS) entry which is preliminary data.</text>
</comment>
<dbReference type="Gene3D" id="1.10.472.10">
    <property type="entry name" value="Cyclin-like"/>
    <property type="match status" value="1"/>
</dbReference>
<dbReference type="Pfam" id="PF07741">
    <property type="entry name" value="BRF1"/>
    <property type="match status" value="1"/>
</dbReference>
<evidence type="ECO:0000256" key="9">
    <source>
        <dbReference type="ARBA" id="ARBA00023242"/>
    </source>
</evidence>
<feature type="domain" description="Cyclin-like" evidence="11">
    <location>
        <begin position="143"/>
        <end position="222"/>
    </location>
</feature>
<evidence type="ECO:0000313" key="12">
    <source>
        <dbReference type="EMBL" id="PWA90256.1"/>
    </source>
</evidence>
<keyword evidence="8" id="KW-0804">Transcription</keyword>
<evidence type="ECO:0000259" key="11">
    <source>
        <dbReference type="SMART" id="SM00385"/>
    </source>
</evidence>
<dbReference type="EMBL" id="PKPP01000643">
    <property type="protein sequence ID" value="PWA90256.1"/>
    <property type="molecule type" value="Genomic_DNA"/>
</dbReference>
<feature type="region of interest" description="Disordered" evidence="10">
    <location>
        <begin position="563"/>
        <end position="616"/>
    </location>
</feature>
<dbReference type="PANTHER" id="PTHR11618">
    <property type="entry name" value="TRANSCRIPTION INITIATION FACTOR IIB-RELATED"/>
    <property type="match status" value="1"/>
</dbReference>
<dbReference type="SUPFAM" id="SSF47954">
    <property type="entry name" value="Cyclin-like"/>
    <property type="match status" value="2"/>
</dbReference>
<dbReference type="Proteomes" id="UP000245207">
    <property type="component" value="Unassembled WGS sequence"/>
</dbReference>
<dbReference type="OrthoDB" id="511529at2759"/>
<dbReference type="STRING" id="35608.A0A2U1PX07"/>
<evidence type="ECO:0000313" key="13">
    <source>
        <dbReference type="Proteomes" id="UP000245207"/>
    </source>
</evidence>
<dbReference type="GO" id="GO:0005634">
    <property type="term" value="C:nucleus"/>
    <property type="evidence" value="ECO:0007669"/>
    <property type="project" value="UniProtKB-SubCell"/>
</dbReference>
<protein>
    <submittedName>
        <fullName evidence="12">Brf1-like TBP-binding</fullName>
    </submittedName>
</protein>
<accession>A0A2U1PX07</accession>
<dbReference type="FunFam" id="1.10.472.10:FF:000066">
    <property type="entry name" value="Transcription factor IIIB subunit"/>
    <property type="match status" value="1"/>
</dbReference>
<proteinExistence type="inferred from homology"/>
<keyword evidence="4" id="KW-0863">Zinc-finger</keyword>
<evidence type="ECO:0000256" key="2">
    <source>
        <dbReference type="ARBA" id="ARBA00010857"/>
    </source>
</evidence>
<dbReference type="PANTHER" id="PTHR11618:SF4">
    <property type="entry name" value="TRANSCRIPTION FACTOR IIIB 90 KDA SUBUNIT"/>
    <property type="match status" value="1"/>
</dbReference>
<evidence type="ECO:0000256" key="8">
    <source>
        <dbReference type="ARBA" id="ARBA00023163"/>
    </source>
</evidence>
<dbReference type="Pfam" id="PF00382">
    <property type="entry name" value="TFIIB"/>
    <property type="match status" value="2"/>
</dbReference>
<organism evidence="12 13">
    <name type="scientific">Artemisia annua</name>
    <name type="common">Sweet wormwood</name>
    <dbReference type="NCBI Taxonomy" id="35608"/>
    <lineage>
        <taxon>Eukaryota</taxon>
        <taxon>Viridiplantae</taxon>
        <taxon>Streptophyta</taxon>
        <taxon>Embryophyta</taxon>
        <taxon>Tracheophyta</taxon>
        <taxon>Spermatophyta</taxon>
        <taxon>Magnoliopsida</taxon>
        <taxon>eudicotyledons</taxon>
        <taxon>Gunneridae</taxon>
        <taxon>Pentapetalae</taxon>
        <taxon>asterids</taxon>
        <taxon>campanulids</taxon>
        <taxon>Asterales</taxon>
        <taxon>Asteraceae</taxon>
        <taxon>Asteroideae</taxon>
        <taxon>Anthemideae</taxon>
        <taxon>Artemisiinae</taxon>
        <taxon>Artemisia</taxon>
    </lineage>
</organism>
<evidence type="ECO:0000256" key="1">
    <source>
        <dbReference type="ARBA" id="ARBA00004123"/>
    </source>
</evidence>
<dbReference type="InterPro" id="IPR036915">
    <property type="entry name" value="Cyclin-like_sf"/>
</dbReference>
<comment type="subcellular location">
    <subcellularLocation>
        <location evidence="1">Nucleus</location>
    </subcellularLocation>
</comment>
<keyword evidence="7" id="KW-0010">Activator</keyword>
<dbReference type="SUPFAM" id="SSF57783">
    <property type="entry name" value="Zinc beta-ribbon"/>
    <property type="match status" value="1"/>
</dbReference>
<evidence type="ECO:0000256" key="4">
    <source>
        <dbReference type="ARBA" id="ARBA00022771"/>
    </source>
</evidence>
<feature type="compositionally biased region" description="Basic and acidic residues" evidence="10">
    <location>
        <begin position="503"/>
        <end position="530"/>
    </location>
</feature>
<dbReference type="InterPro" id="IPR000812">
    <property type="entry name" value="TFIIB"/>
</dbReference>
<evidence type="ECO:0000256" key="5">
    <source>
        <dbReference type="ARBA" id="ARBA00022833"/>
    </source>
</evidence>
<evidence type="ECO:0000256" key="3">
    <source>
        <dbReference type="ARBA" id="ARBA00022723"/>
    </source>
</evidence>
<keyword evidence="9" id="KW-0539">Nucleus</keyword>
<keyword evidence="3" id="KW-0479">Metal-binding</keyword>
<dbReference type="PRINTS" id="PR00685">
    <property type="entry name" value="TIFACTORIIB"/>
</dbReference>
<keyword evidence="6" id="KW-0805">Transcription regulation</keyword>
<dbReference type="GO" id="GO:0070897">
    <property type="term" value="P:transcription preinitiation complex assembly"/>
    <property type="evidence" value="ECO:0007669"/>
    <property type="project" value="InterPro"/>
</dbReference>
<reference evidence="12 13" key="1">
    <citation type="journal article" date="2018" name="Mol. Plant">
        <title>The genome of Artemisia annua provides insight into the evolution of Asteraceae family and artemisinin biosynthesis.</title>
        <authorList>
            <person name="Shen Q."/>
            <person name="Zhang L."/>
            <person name="Liao Z."/>
            <person name="Wang S."/>
            <person name="Yan T."/>
            <person name="Shi P."/>
            <person name="Liu M."/>
            <person name="Fu X."/>
            <person name="Pan Q."/>
            <person name="Wang Y."/>
            <person name="Lv Z."/>
            <person name="Lu X."/>
            <person name="Zhang F."/>
            <person name="Jiang W."/>
            <person name="Ma Y."/>
            <person name="Chen M."/>
            <person name="Hao X."/>
            <person name="Li L."/>
            <person name="Tang Y."/>
            <person name="Lv G."/>
            <person name="Zhou Y."/>
            <person name="Sun X."/>
            <person name="Brodelius P.E."/>
            <person name="Rose J.K.C."/>
            <person name="Tang K."/>
        </authorList>
    </citation>
    <scope>NUCLEOTIDE SEQUENCE [LARGE SCALE GENOMIC DNA]</scope>
    <source>
        <strain evidence="13">cv. Huhao1</strain>
        <tissue evidence="12">Leaf</tissue>
    </source>
</reference>
<evidence type="ECO:0000256" key="7">
    <source>
        <dbReference type="ARBA" id="ARBA00023159"/>
    </source>
</evidence>
<gene>
    <name evidence="12" type="ORF">CTI12_AA102710</name>
</gene>
<dbReference type="InterPro" id="IPR013763">
    <property type="entry name" value="Cyclin-like_dom"/>
</dbReference>
<feature type="compositionally biased region" description="Basic and acidic residues" evidence="10">
    <location>
        <begin position="567"/>
        <end position="576"/>
    </location>
</feature>
<dbReference type="InterPro" id="IPR013150">
    <property type="entry name" value="TFIIB_cyclin"/>
</dbReference>
<dbReference type="GO" id="GO:0008270">
    <property type="term" value="F:zinc ion binding"/>
    <property type="evidence" value="ECO:0007669"/>
    <property type="project" value="UniProtKB-KW"/>
</dbReference>
<dbReference type="GO" id="GO:0001006">
    <property type="term" value="F:RNA polymerase III type 3 promoter sequence-specific DNA binding"/>
    <property type="evidence" value="ECO:0007669"/>
    <property type="project" value="TreeGrafter"/>
</dbReference>
<feature type="compositionally biased region" description="Polar residues" evidence="10">
    <location>
        <begin position="581"/>
        <end position="591"/>
    </location>
</feature>
<keyword evidence="13" id="KW-1185">Reference proteome</keyword>
<dbReference type="Gene3D" id="1.20.5.650">
    <property type="entry name" value="Single helix bin"/>
    <property type="match status" value="1"/>
</dbReference>
<name>A0A2U1PX07_ARTAN</name>
<feature type="region of interest" description="Disordered" evidence="10">
    <location>
        <begin position="435"/>
        <end position="455"/>
    </location>
</feature>
<comment type="similarity">
    <text evidence="2">Belongs to the TFIIB family.</text>
</comment>
<feature type="compositionally biased region" description="Acidic residues" evidence="10">
    <location>
        <begin position="604"/>
        <end position="616"/>
    </location>
</feature>
<dbReference type="GO" id="GO:0000126">
    <property type="term" value="C:transcription factor TFIIIB complex"/>
    <property type="evidence" value="ECO:0007669"/>
    <property type="project" value="TreeGrafter"/>
</dbReference>
<dbReference type="AlphaFoldDB" id="A0A2U1PX07"/>
<feature type="domain" description="Cyclin-like" evidence="11">
    <location>
        <begin position="240"/>
        <end position="324"/>
    </location>
</feature>
<keyword evidence="5" id="KW-0862">Zinc</keyword>
<sequence length="616" mass="69341">MEFYKRHQPIELTYLANRNNRIFKEEEKDSKAVIKIINDEVKAKLMSLKTKKSSAVKEAEMIDKWLKMTWCPHCGKNSQTYQDETTGTVSCVDCGRLVSQEVYTQDTTFVKGADGSTRASGHLVQLGHEISQSYLRTLEKGNVAIGAILEKYGISDCEHAKKYYQIAVDRGFTRGRRTNQVAAACIYVACREKEKPFLLIEFSSELGVSVYELGTVYLQLCQLLSLQDHPFIQKPVDPSLYMHRYTRGLLGETNNKNVLNTALRLAVSMKRDWMQTGRKPSGICAAAIYVSSLLHGYKFKKTDVVKVVHICEATLTKRLIEFENTKAGSLTIEEFNQNAMDYEKEMRSCKQPSTNDLKMPGETEVVCQHKSSAVQSGFGLCKNCYMEFCGGLDGLEPPAFQRAEIQRLANESAEVVPNESAEVVQCASPISGKLSDTQDAFESSKDVPDNDTSVDETHTLSEIDDSEVSCYLNNKEESHFKKIIWELQNKEYMQEQAIKEAASKLTPEETQAKEALKKKAKANKELEAKNAKPPQTAAEAVGQHFTKKRLSSKINYDALDSIFGDEPSAKKNRPDDDAANVQESGNENNEMNDAGGEWNYNHEQEEDGYYEEEDFD</sequence>
<dbReference type="InterPro" id="IPR011665">
    <property type="entry name" value="BRF1_TBP-bd_dom"/>
</dbReference>
<dbReference type="Gene3D" id="1.10.472.170">
    <property type="match status" value="1"/>
</dbReference>
<dbReference type="GO" id="GO:0097550">
    <property type="term" value="C:transcription preinitiation complex"/>
    <property type="evidence" value="ECO:0007669"/>
    <property type="project" value="TreeGrafter"/>
</dbReference>
<dbReference type="CDD" id="cd20554">
    <property type="entry name" value="CYCLIN_TFIIIB90_rpt2"/>
    <property type="match status" value="1"/>
</dbReference>
<feature type="region of interest" description="Disordered" evidence="10">
    <location>
        <begin position="503"/>
        <end position="544"/>
    </location>
</feature>
<dbReference type="SMART" id="SM00385">
    <property type="entry name" value="CYCLIN"/>
    <property type="match status" value="2"/>
</dbReference>
<evidence type="ECO:0000256" key="10">
    <source>
        <dbReference type="SAM" id="MobiDB-lite"/>
    </source>
</evidence>